<keyword evidence="1" id="KW-0732">Signal</keyword>
<accession>A0ABV0B605</accession>
<sequence>MGGAALFLLAAALLCISGASDDLRQSDVAVVLGNAVSRDGSPSPRLAARLDAAVTVWVDRRVGAIIVSGGVDRNGTDEAAAMRRYLVARRVPDAAIVVDPKGATTWETARNTAAIMRARNWRTVMVISQYFHIPRTRLALARFGVEDARSAHPAYLESRDLYSIAREVIGYPAYWFRDPTA</sequence>
<name>A0ABV0B605_9SPHN</name>
<comment type="caution">
    <text evidence="3">The sequence shown here is derived from an EMBL/GenBank/DDBJ whole genome shotgun (WGS) entry which is preliminary data.</text>
</comment>
<evidence type="ECO:0000313" key="3">
    <source>
        <dbReference type="EMBL" id="MEN3746647.1"/>
    </source>
</evidence>
<dbReference type="InterPro" id="IPR014729">
    <property type="entry name" value="Rossmann-like_a/b/a_fold"/>
</dbReference>
<organism evidence="3 4">
    <name type="scientific">Sphingomonas rustica</name>
    <dbReference type="NCBI Taxonomy" id="3103142"/>
    <lineage>
        <taxon>Bacteria</taxon>
        <taxon>Pseudomonadati</taxon>
        <taxon>Pseudomonadota</taxon>
        <taxon>Alphaproteobacteria</taxon>
        <taxon>Sphingomonadales</taxon>
        <taxon>Sphingomonadaceae</taxon>
        <taxon>Sphingomonas</taxon>
    </lineage>
</organism>
<dbReference type="EMBL" id="JBDIZK010000003">
    <property type="protein sequence ID" value="MEN3746647.1"/>
    <property type="molecule type" value="Genomic_DNA"/>
</dbReference>
<feature type="signal peptide" evidence="1">
    <location>
        <begin position="1"/>
        <end position="19"/>
    </location>
</feature>
<protein>
    <submittedName>
        <fullName evidence="3">YdcF family protein</fullName>
    </submittedName>
</protein>
<evidence type="ECO:0000256" key="1">
    <source>
        <dbReference type="SAM" id="SignalP"/>
    </source>
</evidence>
<dbReference type="Proteomes" id="UP001427805">
    <property type="component" value="Unassembled WGS sequence"/>
</dbReference>
<proteinExistence type="predicted"/>
<gene>
    <name evidence="3" type="ORF">TPR58_05670</name>
</gene>
<feature type="domain" description="DUF218" evidence="2">
    <location>
        <begin position="27"/>
        <end position="169"/>
    </location>
</feature>
<dbReference type="PANTHER" id="PTHR30336:SF20">
    <property type="entry name" value="DUF218 DOMAIN-CONTAINING PROTEIN"/>
    <property type="match status" value="1"/>
</dbReference>
<dbReference type="Pfam" id="PF02698">
    <property type="entry name" value="DUF218"/>
    <property type="match status" value="1"/>
</dbReference>
<dbReference type="CDD" id="cd06259">
    <property type="entry name" value="YdcF-like"/>
    <property type="match status" value="1"/>
</dbReference>
<evidence type="ECO:0000259" key="2">
    <source>
        <dbReference type="Pfam" id="PF02698"/>
    </source>
</evidence>
<evidence type="ECO:0000313" key="4">
    <source>
        <dbReference type="Proteomes" id="UP001427805"/>
    </source>
</evidence>
<dbReference type="InterPro" id="IPR003848">
    <property type="entry name" value="DUF218"/>
</dbReference>
<feature type="chain" id="PRO_5045846023" evidence="1">
    <location>
        <begin position="20"/>
        <end position="181"/>
    </location>
</feature>
<reference evidence="3 4" key="1">
    <citation type="submission" date="2024-05" db="EMBL/GenBank/DDBJ databases">
        <title>Sphingomonas sp. HF-S3 16S ribosomal RNA gene Genome sequencing and assembly.</title>
        <authorList>
            <person name="Lee H."/>
        </authorList>
    </citation>
    <scope>NUCLEOTIDE SEQUENCE [LARGE SCALE GENOMIC DNA]</scope>
    <source>
        <strain evidence="3 4">HF-S3</strain>
    </source>
</reference>
<dbReference type="InterPro" id="IPR051599">
    <property type="entry name" value="Cell_Envelope_Assoc"/>
</dbReference>
<keyword evidence="4" id="KW-1185">Reference proteome</keyword>
<dbReference type="PANTHER" id="PTHR30336">
    <property type="entry name" value="INNER MEMBRANE PROTEIN, PROBABLE PERMEASE"/>
    <property type="match status" value="1"/>
</dbReference>
<dbReference type="Gene3D" id="3.40.50.620">
    <property type="entry name" value="HUPs"/>
    <property type="match status" value="1"/>
</dbReference>